<reference evidence="2" key="2">
    <citation type="submission" date="2020-09" db="EMBL/GenBank/DDBJ databases">
        <authorList>
            <person name="Sun Q."/>
            <person name="Ohkuma M."/>
        </authorList>
    </citation>
    <scope>NUCLEOTIDE SEQUENCE</scope>
    <source>
        <strain evidence="2">JCM 3086</strain>
    </source>
</reference>
<proteinExistence type="predicted"/>
<dbReference type="EMBL" id="BMQA01000057">
    <property type="protein sequence ID" value="GGJ58548.1"/>
    <property type="molecule type" value="Genomic_DNA"/>
</dbReference>
<evidence type="ECO:0000313" key="2">
    <source>
        <dbReference type="EMBL" id="GGJ58548.1"/>
    </source>
</evidence>
<dbReference type="RefSeq" id="WP_229841373.1">
    <property type="nucleotide sequence ID" value="NZ_BMQA01000057.1"/>
</dbReference>
<sequence length="83" mass="9290">MTYTVVWQHQATTEFCRLRQLGPQGAKECAAAVRALADDPRPPGARQLGGSAYWRLPVGDWRVLYEPQDEKVTVLVLKVGRIP</sequence>
<dbReference type="Pfam" id="PF05016">
    <property type="entry name" value="ParE_toxin"/>
    <property type="match status" value="1"/>
</dbReference>
<comment type="caution">
    <text evidence="2">The sequence shown here is derived from an EMBL/GenBank/DDBJ whole genome shotgun (WGS) entry which is preliminary data.</text>
</comment>
<dbReference type="InterPro" id="IPR035093">
    <property type="entry name" value="RelE/ParE_toxin_dom_sf"/>
</dbReference>
<dbReference type="InterPro" id="IPR007712">
    <property type="entry name" value="RelE/ParE_toxin"/>
</dbReference>
<evidence type="ECO:0000313" key="3">
    <source>
        <dbReference type="Proteomes" id="UP000657574"/>
    </source>
</evidence>
<evidence type="ECO:0008006" key="4">
    <source>
        <dbReference type="Google" id="ProtNLM"/>
    </source>
</evidence>
<dbReference type="AlphaFoldDB" id="A0A917LE81"/>
<dbReference type="Proteomes" id="UP000657574">
    <property type="component" value="Unassembled WGS sequence"/>
</dbReference>
<organism evidence="2 3">
    <name type="scientific">Streptomyces brasiliensis</name>
    <dbReference type="NCBI Taxonomy" id="1954"/>
    <lineage>
        <taxon>Bacteria</taxon>
        <taxon>Bacillati</taxon>
        <taxon>Actinomycetota</taxon>
        <taxon>Actinomycetes</taxon>
        <taxon>Kitasatosporales</taxon>
        <taxon>Streptomycetaceae</taxon>
        <taxon>Streptomyces</taxon>
    </lineage>
</organism>
<gene>
    <name evidence="2" type="ORF">GCM10010121_081530</name>
</gene>
<keyword evidence="3" id="KW-1185">Reference proteome</keyword>
<protein>
    <recommendedName>
        <fullName evidence="4">Type II toxin-antitoxin system RelE/ParE family toxin</fullName>
    </recommendedName>
</protein>
<dbReference type="Gene3D" id="3.30.2310.20">
    <property type="entry name" value="RelE-like"/>
    <property type="match status" value="1"/>
</dbReference>
<reference evidence="2" key="1">
    <citation type="journal article" date="2014" name="Int. J. Syst. Evol. Microbiol.">
        <title>Complete genome sequence of Corynebacterium casei LMG S-19264T (=DSM 44701T), isolated from a smear-ripened cheese.</title>
        <authorList>
            <consortium name="US DOE Joint Genome Institute (JGI-PGF)"/>
            <person name="Walter F."/>
            <person name="Albersmeier A."/>
            <person name="Kalinowski J."/>
            <person name="Ruckert C."/>
        </authorList>
    </citation>
    <scope>NUCLEOTIDE SEQUENCE</scope>
    <source>
        <strain evidence="2">JCM 3086</strain>
    </source>
</reference>
<name>A0A917LE81_9ACTN</name>
<evidence type="ECO:0000256" key="1">
    <source>
        <dbReference type="ARBA" id="ARBA00022649"/>
    </source>
</evidence>
<dbReference type="SUPFAM" id="SSF143011">
    <property type="entry name" value="RelE-like"/>
    <property type="match status" value="1"/>
</dbReference>
<keyword evidence="1" id="KW-1277">Toxin-antitoxin system</keyword>
<accession>A0A917LE81</accession>